<evidence type="ECO:0000313" key="2">
    <source>
        <dbReference type="EMBL" id="MBB6678432.1"/>
    </source>
</evidence>
<keyword evidence="1" id="KW-0812">Transmembrane</keyword>
<dbReference type="Proteomes" id="UP000574133">
    <property type="component" value="Unassembled WGS sequence"/>
</dbReference>
<gene>
    <name evidence="2" type="ORF">H4Q31_14080</name>
</gene>
<dbReference type="RefSeq" id="WP_185179697.1">
    <property type="nucleotide sequence ID" value="NZ_CBCSEP010000009.1"/>
</dbReference>
<sequence>MIPISPITVENIMPHVGRPAYAVLRDGSCRVGIIRGCSEGNLYLDVAPGGLSLASVKGTKAGDALIKAMKARNVKGTAARNVKAVKPCKPGKVRTKAWGFGPYGGYGYGGWGWGWGAAAAIGLAAIAALFLVPFFFI</sequence>
<dbReference type="EMBL" id="JACJVN010000055">
    <property type="protein sequence ID" value="MBB6678432.1"/>
    <property type="molecule type" value="Genomic_DNA"/>
</dbReference>
<proteinExistence type="predicted"/>
<keyword evidence="1" id="KW-0472">Membrane</keyword>
<evidence type="ECO:0000256" key="1">
    <source>
        <dbReference type="SAM" id="Phobius"/>
    </source>
</evidence>
<reference evidence="2 3" key="1">
    <citation type="submission" date="2020-08" db="EMBL/GenBank/DDBJ databases">
        <title>Cohnella phylogeny.</title>
        <authorList>
            <person name="Dunlap C."/>
        </authorList>
    </citation>
    <scope>NUCLEOTIDE SEQUENCE [LARGE SCALE GENOMIC DNA]</scope>
    <source>
        <strain evidence="2 3">DSM 103658</strain>
    </source>
</reference>
<feature type="transmembrane region" description="Helical" evidence="1">
    <location>
        <begin position="113"/>
        <end position="136"/>
    </location>
</feature>
<organism evidence="2 3">
    <name type="scientific">Cohnella lubricantis</name>
    <dbReference type="NCBI Taxonomy" id="2163172"/>
    <lineage>
        <taxon>Bacteria</taxon>
        <taxon>Bacillati</taxon>
        <taxon>Bacillota</taxon>
        <taxon>Bacilli</taxon>
        <taxon>Bacillales</taxon>
        <taxon>Paenibacillaceae</taxon>
        <taxon>Cohnella</taxon>
    </lineage>
</organism>
<evidence type="ECO:0000313" key="3">
    <source>
        <dbReference type="Proteomes" id="UP000574133"/>
    </source>
</evidence>
<name>A0A841TBP8_9BACL</name>
<dbReference type="AlphaFoldDB" id="A0A841TBP8"/>
<keyword evidence="3" id="KW-1185">Reference proteome</keyword>
<keyword evidence="1" id="KW-1133">Transmembrane helix</keyword>
<accession>A0A841TBP8</accession>
<comment type="caution">
    <text evidence="2">The sequence shown here is derived from an EMBL/GenBank/DDBJ whole genome shotgun (WGS) entry which is preliminary data.</text>
</comment>
<protein>
    <submittedName>
        <fullName evidence="2">Uncharacterized protein</fullName>
    </submittedName>
</protein>